<feature type="domain" description="HTH tetR-type" evidence="3">
    <location>
        <begin position="7"/>
        <end position="67"/>
    </location>
</feature>
<keyword evidence="5" id="KW-1185">Reference proteome</keyword>
<dbReference type="InterPro" id="IPR050109">
    <property type="entry name" value="HTH-type_TetR-like_transc_reg"/>
</dbReference>
<dbReference type="InterPro" id="IPR001647">
    <property type="entry name" value="HTH_TetR"/>
</dbReference>
<protein>
    <submittedName>
        <fullName evidence="4">Transcriptional regulator, TetR family</fullName>
    </submittedName>
</protein>
<evidence type="ECO:0000256" key="1">
    <source>
        <dbReference type="ARBA" id="ARBA00023125"/>
    </source>
</evidence>
<evidence type="ECO:0000313" key="5">
    <source>
        <dbReference type="Proteomes" id="UP000184096"/>
    </source>
</evidence>
<dbReference type="PANTHER" id="PTHR30055">
    <property type="entry name" value="HTH-TYPE TRANSCRIPTIONAL REGULATOR RUTR"/>
    <property type="match status" value="1"/>
</dbReference>
<dbReference type="InterPro" id="IPR009057">
    <property type="entry name" value="Homeodomain-like_sf"/>
</dbReference>
<accession>A0A1M7UDN1</accession>
<dbReference type="AlphaFoldDB" id="A0A1M7UDN1"/>
<proteinExistence type="predicted"/>
<dbReference type="Gene3D" id="1.10.357.10">
    <property type="entry name" value="Tetracycline Repressor, domain 2"/>
    <property type="match status" value="1"/>
</dbReference>
<feature type="DNA-binding region" description="H-T-H motif" evidence="2">
    <location>
        <begin position="30"/>
        <end position="49"/>
    </location>
</feature>
<gene>
    <name evidence="4" type="ORF">SAMN05444170_4633</name>
</gene>
<dbReference type="EMBL" id="LT670849">
    <property type="protein sequence ID" value="SHN81152.1"/>
    <property type="molecule type" value="Genomic_DNA"/>
</dbReference>
<dbReference type="OrthoDB" id="9787680at2"/>
<dbReference type="PROSITE" id="PS50977">
    <property type="entry name" value="HTH_TETR_2"/>
    <property type="match status" value="1"/>
</dbReference>
<dbReference type="PANTHER" id="PTHR30055:SF226">
    <property type="entry name" value="HTH-TYPE TRANSCRIPTIONAL REGULATOR PKSA"/>
    <property type="match status" value="1"/>
</dbReference>
<sequence length="210" mass="23574">MAQVKKPAVREAILGAAHRLFREQSYNGTTLSQIAGEAEISTANLYSYFPSKFDILYSIYDPWLRERLKRLEIELLAIRNSRKRLKHLIAVIWRDIPAEENAFANNIIQAVSGASREGYDPSLLKTAEKSVAEMLRDILPPDRLKAVNVKSVSHIIFMAFDGFAMGAHVNRGAACSDEEIELLCDLILGNERRSASQNSHSRQSTRSSAR</sequence>
<evidence type="ECO:0000256" key="2">
    <source>
        <dbReference type="PROSITE-ProRule" id="PRU00335"/>
    </source>
</evidence>
<dbReference type="PRINTS" id="PR00455">
    <property type="entry name" value="HTHTETR"/>
</dbReference>
<dbReference type="SUPFAM" id="SSF46689">
    <property type="entry name" value="Homeodomain-like"/>
    <property type="match status" value="1"/>
</dbReference>
<dbReference type="PROSITE" id="PS01081">
    <property type="entry name" value="HTH_TETR_1"/>
    <property type="match status" value="1"/>
</dbReference>
<dbReference type="RefSeq" id="WP_072821324.1">
    <property type="nucleotide sequence ID" value="NZ_LT670849.1"/>
</dbReference>
<dbReference type="GO" id="GO:0000976">
    <property type="term" value="F:transcription cis-regulatory region binding"/>
    <property type="evidence" value="ECO:0007669"/>
    <property type="project" value="TreeGrafter"/>
</dbReference>
<dbReference type="InterPro" id="IPR023772">
    <property type="entry name" value="DNA-bd_HTH_TetR-type_CS"/>
</dbReference>
<dbReference type="Proteomes" id="UP000184096">
    <property type="component" value="Chromosome I"/>
</dbReference>
<dbReference type="Pfam" id="PF00440">
    <property type="entry name" value="TetR_N"/>
    <property type="match status" value="1"/>
</dbReference>
<evidence type="ECO:0000259" key="3">
    <source>
        <dbReference type="PROSITE" id="PS50977"/>
    </source>
</evidence>
<organism evidence="4 5">
    <name type="scientific">Bradyrhizobium erythrophlei</name>
    <dbReference type="NCBI Taxonomy" id="1437360"/>
    <lineage>
        <taxon>Bacteria</taxon>
        <taxon>Pseudomonadati</taxon>
        <taxon>Pseudomonadota</taxon>
        <taxon>Alphaproteobacteria</taxon>
        <taxon>Hyphomicrobiales</taxon>
        <taxon>Nitrobacteraceae</taxon>
        <taxon>Bradyrhizobium</taxon>
    </lineage>
</organism>
<evidence type="ECO:0000313" key="4">
    <source>
        <dbReference type="EMBL" id="SHN81152.1"/>
    </source>
</evidence>
<dbReference type="GO" id="GO:0003700">
    <property type="term" value="F:DNA-binding transcription factor activity"/>
    <property type="evidence" value="ECO:0007669"/>
    <property type="project" value="TreeGrafter"/>
</dbReference>
<reference evidence="5" key="1">
    <citation type="submission" date="2016-11" db="EMBL/GenBank/DDBJ databases">
        <authorList>
            <person name="Varghese N."/>
            <person name="Submissions S."/>
        </authorList>
    </citation>
    <scope>NUCLEOTIDE SEQUENCE [LARGE SCALE GENOMIC DNA]</scope>
    <source>
        <strain evidence="5">GAS401</strain>
    </source>
</reference>
<name>A0A1M7UDN1_9BRAD</name>
<keyword evidence="1 2" id="KW-0238">DNA-binding</keyword>